<feature type="domain" description="Transposase IS116/IS110/IS902 C-terminal" evidence="3">
    <location>
        <begin position="230"/>
        <end position="306"/>
    </location>
</feature>
<dbReference type="GO" id="GO:0004803">
    <property type="term" value="F:transposase activity"/>
    <property type="evidence" value="ECO:0007669"/>
    <property type="project" value="InterPro"/>
</dbReference>
<evidence type="ECO:0000313" key="4">
    <source>
        <dbReference type="EMBL" id="HEA16052.1"/>
    </source>
</evidence>
<dbReference type="InterPro" id="IPR003346">
    <property type="entry name" value="Transposase_20"/>
</dbReference>
<accession>A0A7V1CXC1</accession>
<keyword evidence="1" id="KW-0175">Coiled coil</keyword>
<feature type="domain" description="Transposase IS110-like N-terminal" evidence="2">
    <location>
        <begin position="41"/>
        <end position="163"/>
    </location>
</feature>
<dbReference type="GO" id="GO:0006313">
    <property type="term" value="P:DNA transposition"/>
    <property type="evidence" value="ECO:0007669"/>
    <property type="project" value="InterPro"/>
</dbReference>
<dbReference type="PANTHER" id="PTHR33055">
    <property type="entry name" value="TRANSPOSASE FOR INSERTION SEQUENCE ELEMENT IS1111A"/>
    <property type="match status" value="1"/>
</dbReference>
<evidence type="ECO:0000256" key="1">
    <source>
        <dbReference type="SAM" id="Coils"/>
    </source>
</evidence>
<comment type="caution">
    <text evidence="4">The sequence shown here is derived from an EMBL/GenBank/DDBJ whole genome shotgun (WGS) entry which is preliminary data.</text>
</comment>
<organism evidence="4">
    <name type="scientific">Pseudoalteromonas prydzensis</name>
    <dbReference type="NCBI Taxonomy" id="182141"/>
    <lineage>
        <taxon>Bacteria</taxon>
        <taxon>Pseudomonadati</taxon>
        <taxon>Pseudomonadota</taxon>
        <taxon>Gammaproteobacteria</taxon>
        <taxon>Alteromonadales</taxon>
        <taxon>Pseudoalteromonadaceae</taxon>
        <taxon>Pseudoalteromonas</taxon>
    </lineage>
</organism>
<reference evidence="4" key="1">
    <citation type="journal article" date="2020" name="mSystems">
        <title>Genome- and Community-Level Interaction Insights into Carbon Utilization and Element Cycling Functions of Hydrothermarchaeota in Hydrothermal Sediment.</title>
        <authorList>
            <person name="Zhou Z."/>
            <person name="Liu Y."/>
            <person name="Xu W."/>
            <person name="Pan J."/>
            <person name="Luo Z.H."/>
            <person name="Li M."/>
        </authorList>
    </citation>
    <scope>NUCLEOTIDE SEQUENCE [LARGE SCALE GENOMIC DNA]</scope>
    <source>
        <strain evidence="4">HyVt-346</strain>
    </source>
</reference>
<dbReference type="AlphaFoldDB" id="A0A7V1CXC1"/>
<dbReference type="GO" id="GO:0003677">
    <property type="term" value="F:DNA binding"/>
    <property type="evidence" value="ECO:0007669"/>
    <property type="project" value="InterPro"/>
</dbReference>
<dbReference type="InterPro" id="IPR002525">
    <property type="entry name" value="Transp_IS110-like_N"/>
</dbReference>
<dbReference type="EMBL" id="DRGM01000070">
    <property type="protein sequence ID" value="HEA16052.1"/>
    <property type="molecule type" value="Genomic_DNA"/>
</dbReference>
<dbReference type="InterPro" id="IPR047650">
    <property type="entry name" value="Transpos_IS110"/>
</dbReference>
<dbReference type="NCBIfam" id="NF033542">
    <property type="entry name" value="transpos_IS110"/>
    <property type="match status" value="1"/>
</dbReference>
<evidence type="ECO:0000259" key="3">
    <source>
        <dbReference type="Pfam" id="PF02371"/>
    </source>
</evidence>
<feature type="coiled-coil region" evidence="1">
    <location>
        <begin position="205"/>
        <end position="232"/>
    </location>
</feature>
<dbReference type="Proteomes" id="UP000886188">
    <property type="component" value="Unassembled WGS sequence"/>
</dbReference>
<dbReference type="Pfam" id="PF02371">
    <property type="entry name" value="Transposase_20"/>
    <property type="match status" value="1"/>
</dbReference>
<protein>
    <submittedName>
        <fullName evidence="4">IS110 family transposase</fullName>
    </submittedName>
</protein>
<proteinExistence type="predicted"/>
<dbReference type="Pfam" id="PF01548">
    <property type="entry name" value="DEDD_Tnp_IS110"/>
    <property type="match status" value="1"/>
</dbReference>
<sequence length="361" mass="40029">MWWNICSRCMDSSPLTGEYDIKKLQKIFYQLRSPYMAQFKGNKLKSNKSVNRQTLLELLVKAKPSVVAMEACASGQHFARTAQSFGHDVILLDPLFVKAFRQGQKTDANDAIAIAVASRVPNVRSCKILTIEEQALQSLSKVRALADKQKIQLSNQIRGLLLEFGIVINQSEAAFKAAIPDILEDAENTLPLELKHALALSYSLYKQQCENKVELQKQIERIAKQNDGFQRLMALEGVGPITAIELLSFLGNTTQFSDGRSAAACAGVTPLQHSTGGKAKIGRIPKRRGGALRRNLFLGARSVVSKLKNREATTEKERWIKNLLIRKGVKCAAIALANKTMRTAYALLKNSTTYELKPLTI</sequence>
<gene>
    <name evidence="4" type="ORF">ENH88_06340</name>
</gene>
<name>A0A7V1CXC1_9GAMM</name>
<evidence type="ECO:0000259" key="2">
    <source>
        <dbReference type="Pfam" id="PF01548"/>
    </source>
</evidence>
<dbReference type="PANTHER" id="PTHR33055:SF3">
    <property type="entry name" value="PUTATIVE TRANSPOSASE FOR IS117-RELATED"/>
    <property type="match status" value="1"/>
</dbReference>